<dbReference type="Proteomes" id="UP000828236">
    <property type="component" value="Unassembled WGS sequence"/>
</dbReference>
<feature type="region of interest" description="Disordered" evidence="1">
    <location>
        <begin position="991"/>
        <end position="1068"/>
    </location>
</feature>
<feature type="compositionally biased region" description="Basic and acidic residues" evidence="1">
    <location>
        <begin position="1032"/>
        <end position="1055"/>
    </location>
</feature>
<evidence type="ECO:0000259" key="4">
    <source>
        <dbReference type="PROSITE" id="PS50835"/>
    </source>
</evidence>
<dbReference type="PROSITE" id="PS50835">
    <property type="entry name" value="IG_LIKE"/>
    <property type="match status" value="4"/>
</dbReference>
<keyword evidence="3" id="KW-0732">Signal</keyword>
<keyword evidence="2" id="KW-1133">Transmembrane helix</keyword>
<feature type="domain" description="Ig-like" evidence="4">
    <location>
        <begin position="77"/>
        <end position="177"/>
    </location>
</feature>
<evidence type="ECO:0000256" key="3">
    <source>
        <dbReference type="SAM" id="SignalP"/>
    </source>
</evidence>
<feature type="region of interest" description="Disordered" evidence="1">
    <location>
        <begin position="102"/>
        <end position="125"/>
    </location>
</feature>
<dbReference type="InterPro" id="IPR007110">
    <property type="entry name" value="Ig-like_dom"/>
</dbReference>
<dbReference type="InterPro" id="IPR036179">
    <property type="entry name" value="Ig-like_dom_sf"/>
</dbReference>
<organism evidence="5">
    <name type="scientific">Dermatophagoides farinae</name>
    <name type="common">American house dust mite</name>
    <dbReference type="NCBI Taxonomy" id="6954"/>
    <lineage>
        <taxon>Eukaryota</taxon>
        <taxon>Metazoa</taxon>
        <taxon>Ecdysozoa</taxon>
        <taxon>Arthropoda</taxon>
        <taxon>Chelicerata</taxon>
        <taxon>Arachnida</taxon>
        <taxon>Acari</taxon>
        <taxon>Acariformes</taxon>
        <taxon>Sarcoptiformes</taxon>
        <taxon>Astigmata</taxon>
        <taxon>Psoroptidia</taxon>
        <taxon>Analgoidea</taxon>
        <taxon>Pyroglyphidae</taxon>
        <taxon>Dermatophagoidinae</taxon>
        <taxon>Dermatophagoides</taxon>
    </lineage>
</organism>
<proteinExistence type="predicted"/>
<evidence type="ECO:0000256" key="1">
    <source>
        <dbReference type="SAM" id="MobiDB-lite"/>
    </source>
</evidence>
<feature type="compositionally biased region" description="Acidic residues" evidence="1">
    <location>
        <begin position="105"/>
        <end position="119"/>
    </location>
</feature>
<dbReference type="Gene3D" id="2.60.40.10">
    <property type="entry name" value="Immunoglobulins"/>
    <property type="match status" value="4"/>
</dbReference>
<name>A0A9D4NRW9_DERFA</name>
<sequence length="1317" mass="151558">MDMIKLLFCILILIMFNSIHSERLMKITAILNQDAFIPCETRSSLIDWNLFHNQPDQTDRLIKRIRYRDSLGRINLILWYRDGVSVPFYTVDARALGDLLNNNEDVNDDDDDDNDGGEESIDHSMLTNPAVRHITNDSRMVLDLNKMTPLLRIKNVTEHDEGLYHCRVEYSNHRTFSTEIRLNIIGPPVSIQITDSEGNQLEGIIGPYNEFQNITLICKVFGGNPKPNVIWFRKQRLYEEIVDDSYESYTLENSTINGTVRIAVVNVLNLRRLDRNDYMASYLCRASTRFYYRPMIASITIDMNLMPLTVRIFMSRYHQQISLSAATQPVRAGTIVEYGCRTEGSKPNANIEWFLDDQRIIVTLRTSSTVSNSVDNELPIQKTESYQWLPTSFNNCIVNDDNIVNGNGQMVNRITTTSSSSSSSEVLLSNDNSNWQLPINEQINYPNDLLSQQQRQTHRRQCKFFLIQFERNVNVDDVEQPEQKILTITEDLLSLELNCHIKANPWIDQVLWYLNDTVINVVDDYEQKFESLSSSIHDLSSNIAITFKYFDLFNHNQTLLLKTINRFHHYGYYRCKAVNSINESFSEIIKLNVAYAPKCLNPETQFLIVRRNVGTIIVDCQVDSEPGRGGNKNHDDDDDEFNEMSDIENNGHKKHHQISAMETIITVNDSSLLDVIIAVNQYFDDNHRHYNGHQFVHKDEYDDRDSNMNEPMMDSYSTLLLQCQAQNMIGPPQKVQSCMFRLDKSSDLSSDNEPKALVECIPGNDGSLSSSSSGQSFHLIGLLSNTRWQKFWNDSLQSENDSSKKSLSMLRSLILAIESMAKNSDIDDDEQMEEIKIENQDSDIIGQQHRIIIETEKILLYTLKELIHDDNHYYESVDQQQTVRFQFDSNFNPDNNIDIIIYSTNSIDISEPLIYLNVNFNHPVDDDGSEATNIVVIGSGNQSTSSIVINNRKNWAYLRFKGLIVIIVLLVIIAIGCAWLRRFLSTTSVNNDTLGTHPHHPSVLLALKQRRRRKQNVRDEKTKNLNQQTTVLDEKSNHEELISSAEVHNDRHENNRQQQSIDADQQNEPDEIIRLDEDDDADKVIEQQQNRISSKHDPNESTIRTEQQQQTSYCWPSRSSKNINHDQTNQPKNIDSTLSSLSFSLSSLLESVSTKQNQTILDPVEPTSLETTILIIMKPIRECLAIIKRCLNRSMRNGSHYGAYNLSTTTTHDNFFVNFDDYDDDGQQVEASCIDDHKWRNNHNNQTLTDYRCVQQEPSTSTSNQHHHEYDPKTYRTTTTYSFLPAAIMANNDTTNDNVAETTKNVQLLYVSQKNLY</sequence>
<keyword evidence="2" id="KW-0472">Membrane</keyword>
<evidence type="ECO:0000256" key="2">
    <source>
        <dbReference type="SAM" id="Phobius"/>
    </source>
</evidence>
<dbReference type="SMART" id="SM00409">
    <property type="entry name" value="IG"/>
    <property type="match status" value="3"/>
</dbReference>
<dbReference type="PANTHER" id="PTHR23278:SF19">
    <property type="entry name" value="OBSCURIN"/>
    <property type="match status" value="1"/>
</dbReference>
<accession>A0A9D4NRW9</accession>
<dbReference type="SUPFAM" id="SSF48726">
    <property type="entry name" value="Immunoglobulin"/>
    <property type="match status" value="3"/>
</dbReference>
<feature type="domain" description="Ig-like" evidence="4">
    <location>
        <begin position="187"/>
        <end position="300"/>
    </location>
</feature>
<dbReference type="CDD" id="cd00096">
    <property type="entry name" value="Ig"/>
    <property type="match status" value="1"/>
</dbReference>
<feature type="compositionally biased region" description="Polar residues" evidence="1">
    <location>
        <begin position="1100"/>
        <end position="1135"/>
    </location>
</feature>
<feature type="transmembrane region" description="Helical" evidence="2">
    <location>
        <begin position="960"/>
        <end position="980"/>
    </location>
</feature>
<dbReference type="PANTHER" id="PTHR23278">
    <property type="entry name" value="SIDESTEP PROTEIN"/>
    <property type="match status" value="1"/>
</dbReference>
<feature type="domain" description="Ig-like" evidence="4">
    <location>
        <begin position="307"/>
        <end position="415"/>
    </location>
</feature>
<comment type="caution">
    <text evidence="5">The sequence shown here is derived from an EMBL/GenBank/DDBJ whole genome shotgun (WGS) entry which is preliminary data.</text>
</comment>
<evidence type="ECO:0000313" key="5">
    <source>
        <dbReference type="EMBL" id="KAH7636792.1"/>
    </source>
</evidence>
<reference evidence="5" key="2">
    <citation type="journal article" date="2021" name="World Allergy Organ. J.">
        <title>Chromosome-level assembly of Dermatophagoides farinae genome and transcriptome reveals two novel allergens Der f 37 and Der f 39.</title>
        <authorList>
            <person name="Chen J."/>
            <person name="Cai Z."/>
            <person name="Fan D."/>
            <person name="Hu J."/>
            <person name="Hou Y."/>
            <person name="He Y."/>
            <person name="Zhang Z."/>
            <person name="Zhao Z."/>
            <person name="Gao P."/>
            <person name="Hu W."/>
            <person name="Sun J."/>
            <person name="Li J."/>
            <person name="Ji K."/>
        </authorList>
    </citation>
    <scope>NUCLEOTIDE SEQUENCE</scope>
    <source>
        <strain evidence="5">JKM2019</strain>
    </source>
</reference>
<dbReference type="EMBL" id="SDOV01000009">
    <property type="protein sequence ID" value="KAH7636792.1"/>
    <property type="molecule type" value="Genomic_DNA"/>
</dbReference>
<dbReference type="SMART" id="SM00408">
    <property type="entry name" value="IGc2"/>
    <property type="match status" value="3"/>
</dbReference>
<feature type="signal peptide" evidence="3">
    <location>
        <begin position="1"/>
        <end position="21"/>
    </location>
</feature>
<feature type="chain" id="PRO_5039490529" evidence="3">
    <location>
        <begin position="22"/>
        <end position="1317"/>
    </location>
</feature>
<gene>
    <name evidence="5" type="ORF">HUG17_6998</name>
</gene>
<dbReference type="InterPro" id="IPR003598">
    <property type="entry name" value="Ig_sub2"/>
</dbReference>
<feature type="domain" description="Ig-like" evidence="4">
    <location>
        <begin position="481"/>
        <end position="586"/>
    </location>
</feature>
<keyword evidence="2" id="KW-0812">Transmembrane</keyword>
<feature type="region of interest" description="Disordered" evidence="1">
    <location>
        <begin position="1088"/>
        <end position="1135"/>
    </location>
</feature>
<reference evidence="5" key="1">
    <citation type="submission" date="2020-06" db="EMBL/GenBank/DDBJ databases">
        <authorList>
            <person name="Ji K."/>
            <person name="Li J."/>
        </authorList>
    </citation>
    <scope>NUCLEOTIDE SEQUENCE</scope>
    <source>
        <strain evidence="5">JKM2019</strain>
        <tissue evidence="5">Whole body</tissue>
    </source>
</reference>
<protein>
    <submittedName>
        <fullName evidence="5">Hemicentin-1-like</fullName>
    </submittedName>
</protein>
<dbReference type="InterPro" id="IPR003599">
    <property type="entry name" value="Ig_sub"/>
</dbReference>
<dbReference type="InterPro" id="IPR013783">
    <property type="entry name" value="Ig-like_fold"/>
</dbReference>